<keyword evidence="1" id="KW-0812">Transmembrane</keyword>
<gene>
    <name evidence="2" type="ORF">URODEC1_LOCUS67924</name>
</gene>
<organism evidence="2 3">
    <name type="scientific">Urochloa decumbens</name>
    <dbReference type="NCBI Taxonomy" id="240449"/>
    <lineage>
        <taxon>Eukaryota</taxon>
        <taxon>Viridiplantae</taxon>
        <taxon>Streptophyta</taxon>
        <taxon>Embryophyta</taxon>
        <taxon>Tracheophyta</taxon>
        <taxon>Spermatophyta</taxon>
        <taxon>Magnoliopsida</taxon>
        <taxon>Liliopsida</taxon>
        <taxon>Poales</taxon>
        <taxon>Poaceae</taxon>
        <taxon>PACMAD clade</taxon>
        <taxon>Panicoideae</taxon>
        <taxon>Panicodae</taxon>
        <taxon>Paniceae</taxon>
        <taxon>Melinidinae</taxon>
        <taxon>Urochloa</taxon>
    </lineage>
</organism>
<dbReference type="AlphaFoldDB" id="A0ABC9BQW9"/>
<reference evidence="2 3" key="2">
    <citation type="submission" date="2024-10" db="EMBL/GenBank/DDBJ databases">
        <authorList>
            <person name="Ryan C."/>
        </authorList>
    </citation>
    <scope>NUCLEOTIDE SEQUENCE [LARGE SCALE GENOMIC DNA]</scope>
</reference>
<feature type="transmembrane region" description="Helical" evidence="1">
    <location>
        <begin position="39"/>
        <end position="59"/>
    </location>
</feature>
<protein>
    <submittedName>
        <fullName evidence="2">Uncharacterized protein</fullName>
    </submittedName>
</protein>
<evidence type="ECO:0000256" key="1">
    <source>
        <dbReference type="SAM" id="Phobius"/>
    </source>
</evidence>
<evidence type="ECO:0000313" key="3">
    <source>
        <dbReference type="Proteomes" id="UP001497457"/>
    </source>
</evidence>
<evidence type="ECO:0000313" key="2">
    <source>
        <dbReference type="EMBL" id="CAL5006198.1"/>
    </source>
</evidence>
<proteinExistence type="predicted"/>
<keyword evidence="1" id="KW-0472">Membrane</keyword>
<dbReference type="EMBL" id="OZ075137">
    <property type="protein sequence ID" value="CAL5006198.1"/>
    <property type="molecule type" value="Genomic_DNA"/>
</dbReference>
<dbReference type="Proteomes" id="UP001497457">
    <property type="component" value="Chromosome 27b"/>
</dbReference>
<sequence>MAVAEVVLEVLPQQQPLPPPPRVPAAAVRHFTVPKVVMYLYFASAWVGCACLAAGAVVARRALGVDSPVTYAFIKASLGSFVFPALVIAIITLRLLRAMCAAGFKPSLRTSAREIQIQWKMFGGLTWKVLRHPAVLVGLAYFLLFLLLGAGALMLWGLLPVEKSQREKIGYALLDTGVLGTMAICCFVIIPNYALKVWRSK</sequence>
<keyword evidence="1" id="KW-1133">Transmembrane helix</keyword>
<reference evidence="3" key="1">
    <citation type="submission" date="2024-06" db="EMBL/GenBank/DDBJ databases">
        <authorList>
            <person name="Ryan C."/>
        </authorList>
    </citation>
    <scope>NUCLEOTIDE SEQUENCE [LARGE SCALE GENOMIC DNA]</scope>
</reference>
<name>A0ABC9BQW9_9POAL</name>
<keyword evidence="3" id="KW-1185">Reference proteome</keyword>
<feature type="transmembrane region" description="Helical" evidence="1">
    <location>
        <begin position="171"/>
        <end position="195"/>
    </location>
</feature>
<feature type="transmembrane region" description="Helical" evidence="1">
    <location>
        <begin position="134"/>
        <end position="159"/>
    </location>
</feature>
<feature type="transmembrane region" description="Helical" evidence="1">
    <location>
        <begin position="71"/>
        <end position="96"/>
    </location>
</feature>
<accession>A0ABC9BQW9</accession>